<feature type="domain" description="C1q" evidence="7">
    <location>
        <begin position="429"/>
        <end position="562"/>
    </location>
</feature>
<dbReference type="FunFam" id="2.60.120.40:FF:000001">
    <property type="entry name" value="Complement C1q B chain"/>
    <property type="match status" value="1"/>
</dbReference>
<feature type="region of interest" description="Disordered" evidence="6">
    <location>
        <begin position="349"/>
        <end position="409"/>
    </location>
</feature>
<keyword evidence="10" id="KW-1185">Reference proteome</keyword>
<evidence type="ECO:0000256" key="6">
    <source>
        <dbReference type="SAM" id="MobiDB-lite"/>
    </source>
</evidence>
<evidence type="ECO:0000256" key="4">
    <source>
        <dbReference type="ARBA" id="ARBA00023119"/>
    </source>
</evidence>
<feature type="compositionally biased region" description="Basic and acidic residues" evidence="6">
    <location>
        <begin position="362"/>
        <end position="372"/>
    </location>
</feature>
<dbReference type="AlphaFoldDB" id="A0A835NPP6"/>
<feature type="compositionally biased region" description="Basic and acidic residues" evidence="6">
    <location>
        <begin position="86"/>
        <end position="98"/>
    </location>
</feature>
<reference evidence="9" key="3">
    <citation type="submission" date="2022-01" db="EMBL/GenBank/DDBJ databases">
        <authorList>
            <person name="Rubenstein D.R."/>
        </authorList>
    </citation>
    <scope>NUCLEOTIDE SEQUENCE</scope>
    <source>
        <strain evidence="9">SS15</strain>
        <tissue evidence="9">Liver</tissue>
    </source>
</reference>
<evidence type="ECO:0000313" key="9">
    <source>
        <dbReference type="EMBL" id="KAI1231412.1"/>
    </source>
</evidence>
<dbReference type="GO" id="GO:0005576">
    <property type="term" value="C:extracellular region"/>
    <property type="evidence" value="ECO:0007669"/>
    <property type="project" value="UniProtKB-SubCell"/>
</dbReference>
<evidence type="ECO:0000256" key="3">
    <source>
        <dbReference type="ARBA" id="ARBA00022729"/>
    </source>
</evidence>
<dbReference type="OrthoDB" id="6343173at2759"/>
<dbReference type="InterPro" id="IPR050392">
    <property type="entry name" value="Collagen/C1q_domain"/>
</dbReference>
<feature type="compositionally biased region" description="Basic and acidic residues" evidence="6">
    <location>
        <begin position="572"/>
        <end position="588"/>
    </location>
</feature>
<sequence>MQVLPSHSSPLPPCSQRRASSKQSCCSHCSVFSPAEVHPCAIGGRMQPGFLLAASTLAAVLGMALLEEGVCKAPDGKNGSPGVPGRDGRPGQKGDTGEPGRAAPSTGTKGPKGDAGEPGFPGLPGIQGPPGIVGLTGMRGLPGPPGEKGRAGDVLEHPRPAFSASRLSPPRTGTTVVFDRIITNQENSYSPQTGKFTCSTAGLYYFTFQVVSSGDLCLSITKNGQRVVSFCDNNSLGILQVNSGSSVLSLAVGDQVSLSTDPAQGSSIYSGSEVDSVFSGFLGVREPRPALCWQGQHSSRTSTDFPAWSPPENTKMKKRFWVQFYLALTLLFLNLGSAVTVENPPSCYGTPGLPGMAGLPGRDGRDGLKGAKGEPGIPASTHLGPKGMKGEPGLPGPPGKPGPPGVPGLMGVPGIPGIAGPPGLPGSFKQKQQSAFSVTRQTSQYPVKNVPVVFNHIITNTNNDYDTTTGKFTCRLPGIYYFIFHSSHTANLCVILHKNQRKMASFCDHKTNSMQVSSGGTLLHLAAADEVWLGVNDYNGMASQDCQDSLAGTAGMERMAQRVNKDPLAWVEQREGRRETQDYRDRLGRSVPGAHQVHRA</sequence>
<dbReference type="SUPFAM" id="SSF49842">
    <property type="entry name" value="TNF-like"/>
    <property type="match status" value="2"/>
</dbReference>
<name>A0A835NPP6_9PASS</name>
<feature type="compositionally biased region" description="Low complexity" evidence="6">
    <location>
        <begin position="118"/>
        <end position="130"/>
    </location>
</feature>
<evidence type="ECO:0000313" key="8">
    <source>
        <dbReference type="EMBL" id="KAG0119003.1"/>
    </source>
</evidence>
<reference evidence="9 10" key="2">
    <citation type="journal article" date="2021" name="J. Hered.">
        <title>Feather Gene Expression Elucidates the Developmental Basis of Plumage Iridescence in African Starlings.</title>
        <authorList>
            <person name="Rubenstein D.R."/>
            <person name="Corvelo A."/>
            <person name="MacManes M.D."/>
            <person name="Maia R."/>
            <person name="Narzisi G."/>
            <person name="Rousaki A."/>
            <person name="Vandenabeele P."/>
            <person name="Shawkey M.D."/>
            <person name="Solomon J."/>
        </authorList>
    </citation>
    <scope>NUCLEOTIDE SEQUENCE [LARGE SCALE GENOMIC DNA]</scope>
    <source>
        <strain evidence="9">SS15</strain>
    </source>
</reference>
<accession>A0A835NPP6</accession>
<evidence type="ECO:0000256" key="2">
    <source>
        <dbReference type="ARBA" id="ARBA00022525"/>
    </source>
</evidence>
<dbReference type="InterPro" id="IPR001073">
    <property type="entry name" value="C1q_dom"/>
</dbReference>
<dbReference type="GO" id="GO:0005581">
    <property type="term" value="C:collagen trimer"/>
    <property type="evidence" value="ECO:0007669"/>
    <property type="project" value="UniProtKB-KW"/>
</dbReference>
<organism evidence="8">
    <name type="scientific">Lamprotornis superbus</name>
    <dbReference type="NCBI Taxonomy" id="245042"/>
    <lineage>
        <taxon>Eukaryota</taxon>
        <taxon>Metazoa</taxon>
        <taxon>Chordata</taxon>
        <taxon>Craniata</taxon>
        <taxon>Vertebrata</taxon>
        <taxon>Euteleostomi</taxon>
        <taxon>Archelosauria</taxon>
        <taxon>Archosauria</taxon>
        <taxon>Dinosauria</taxon>
        <taxon>Saurischia</taxon>
        <taxon>Theropoda</taxon>
        <taxon>Coelurosauria</taxon>
        <taxon>Aves</taxon>
        <taxon>Neognathae</taxon>
        <taxon>Neoaves</taxon>
        <taxon>Telluraves</taxon>
        <taxon>Australaves</taxon>
        <taxon>Passeriformes</taxon>
        <taxon>Sturnidae</taxon>
        <taxon>Lamprotornis</taxon>
    </lineage>
</organism>
<feature type="compositionally biased region" description="Pro residues" evidence="6">
    <location>
        <begin position="394"/>
        <end position="406"/>
    </location>
</feature>
<keyword evidence="3" id="KW-0732">Signal</keyword>
<keyword evidence="4" id="KW-0176">Collagen</keyword>
<comment type="caution">
    <text evidence="8">The sequence shown here is derived from an EMBL/GenBank/DDBJ whole genome shotgun (WGS) entry which is preliminary data.</text>
</comment>
<keyword evidence="2" id="KW-0964">Secreted</keyword>
<dbReference type="InterPro" id="IPR008983">
    <property type="entry name" value="Tumour_necrosis_fac-like_dom"/>
</dbReference>
<dbReference type="EMBL" id="JADDUC010000095">
    <property type="protein sequence ID" value="KAG0119003.1"/>
    <property type="molecule type" value="Genomic_DNA"/>
</dbReference>
<dbReference type="PANTHER" id="PTHR15427:SF29">
    <property type="entry name" value="COMPLEMENT C1Q SUBCOMPONENT SUBUNIT C"/>
    <property type="match status" value="1"/>
</dbReference>
<dbReference type="EMBL" id="JADDUC020000026">
    <property type="protein sequence ID" value="KAI1231412.1"/>
    <property type="molecule type" value="Genomic_DNA"/>
</dbReference>
<dbReference type="PANTHER" id="PTHR15427">
    <property type="entry name" value="EMILIN ELASTIN MICROFIBRIL INTERFACE-LOCATED PROTEIN ELASTIN MICROFIBRIL INTERFACER"/>
    <property type="match status" value="1"/>
</dbReference>
<evidence type="ECO:0000313" key="10">
    <source>
        <dbReference type="Proteomes" id="UP000618051"/>
    </source>
</evidence>
<evidence type="ECO:0000259" key="7">
    <source>
        <dbReference type="PROSITE" id="PS50871"/>
    </source>
</evidence>
<feature type="region of interest" description="Disordered" evidence="6">
    <location>
        <begin position="572"/>
        <end position="600"/>
    </location>
</feature>
<dbReference type="PROSITE" id="PS50871">
    <property type="entry name" value="C1Q"/>
    <property type="match status" value="2"/>
</dbReference>
<comment type="subcellular location">
    <subcellularLocation>
        <location evidence="1">Secreted</location>
    </subcellularLocation>
</comment>
<evidence type="ECO:0000256" key="5">
    <source>
        <dbReference type="ARBA" id="ARBA00023278"/>
    </source>
</evidence>
<dbReference type="PRINTS" id="PR00007">
    <property type="entry name" value="COMPLEMNTC1Q"/>
</dbReference>
<evidence type="ECO:0000256" key="1">
    <source>
        <dbReference type="ARBA" id="ARBA00004613"/>
    </source>
</evidence>
<reference evidence="8" key="1">
    <citation type="submission" date="2020-10" db="EMBL/GenBank/DDBJ databases">
        <title>Feather gene expression reveals the developmental basis of iridescence in African starlings.</title>
        <authorList>
            <person name="Rubenstein D.R."/>
        </authorList>
    </citation>
    <scope>NUCLEOTIDE SEQUENCE</scope>
    <source>
        <strain evidence="8">SS15</strain>
        <tissue evidence="8">Liver</tissue>
    </source>
</reference>
<dbReference type="Pfam" id="PF01391">
    <property type="entry name" value="Collagen"/>
    <property type="match status" value="2"/>
</dbReference>
<gene>
    <name evidence="9" type="ORF">IHE44_0007860</name>
    <name evidence="8" type="ORF">IHE44_014939</name>
</gene>
<dbReference type="SMART" id="SM00110">
    <property type="entry name" value="C1Q"/>
    <property type="match status" value="2"/>
</dbReference>
<dbReference type="Pfam" id="PF00386">
    <property type="entry name" value="C1q"/>
    <property type="match status" value="2"/>
</dbReference>
<proteinExistence type="predicted"/>
<dbReference type="InterPro" id="IPR008160">
    <property type="entry name" value="Collagen"/>
</dbReference>
<dbReference type="Gene3D" id="2.60.120.40">
    <property type="match status" value="2"/>
</dbReference>
<protein>
    <recommendedName>
        <fullName evidence="7">C1q domain-containing protein</fullName>
    </recommendedName>
</protein>
<feature type="domain" description="C1q" evidence="7">
    <location>
        <begin position="155"/>
        <end position="289"/>
    </location>
</feature>
<feature type="region of interest" description="Disordered" evidence="6">
    <location>
        <begin position="73"/>
        <end position="154"/>
    </location>
</feature>
<dbReference type="Proteomes" id="UP000618051">
    <property type="component" value="Unassembled WGS sequence"/>
</dbReference>
<keyword evidence="5" id="KW-0379">Hydroxylation</keyword>